<gene>
    <name evidence="1" type="ORF">HMPREF0401_01144</name>
</gene>
<dbReference type="Proteomes" id="UP000004160">
    <property type="component" value="Unassembled WGS sequence"/>
</dbReference>
<dbReference type="HOGENOM" id="CLU_2478872_0_0_0"/>
<organism evidence="1 2">
    <name type="scientific">Fusobacterium animalis 11_3_2</name>
    <dbReference type="NCBI Taxonomy" id="457403"/>
    <lineage>
        <taxon>Bacteria</taxon>
        <taxon>Fusobacteriati</taxon>
        <taxon>Fusobacteriota</taxon>
        <taxon>Fusobacteriia</taxon>
        <taxon>Fusobacteriales</taxon>
        <taxon>Fusobacteriaceae</taxon>
        <taxon>Fusobacterium</taxon>
    </lineage>
</organism>
<evidence type="ECO:0000313" key="2">
    <source>
        <dbReference type="Proteomes" id="UP000004160"/>
    </source>
</evidence>
<dbReference type="PATRIC" id="fig|457403.8.peg.1156"/>
<keyword evidence="2" id="KW-1185">Reference proteome</keyword>
<accession>F7KZX3</accession>
<proteinExistence type="predicted"/>
<dbReference type="RefSeq" id="WP_008692941.1">
    <property type="nucleotide sequence ID" value="NZ_GL945391.1"/>
</dbReference>
<evidence type="ECO:0000313" key="1">
    <source>
        <dbReference type="EMBL" id="EGN67128.1"/>
    </source>
</evidence>
<reference evidence="1" key="1">
    <citation type="submission" date="2011-05" db="EMBL/GenBank/DDBJ databases">
        <title>The Genome Sequence of Fusobacterium sp. 11_3_2.</title>
        <authorList>
            <consortium name="The Broad Institute Genome Sequencing Platform"/>
            <person name="Earl A."/>
            <person name="Ward D."/>
            <person name="Feldgarden M."/>
            <person name="Gevers D."/>
            <person name="Sibley C.D."/>
            <person name="White A.P."/>
            <person name="Crowley S."/>
            <person name="Surette M."/>
            <person name="Strauss J.C."/>
            <person name="Ambrose C.E."/>
            <person name="Allen-Vercoe E."/>
            <person name="Young S.K."/>
            <person name="Zeng Q."/>
            <person name="Gargeya S."/>
            <person name="Fitzgerald M."/>
            <person name="Haas B."/>
            <person name="Abouelleil A."/>
            <person name="Alvarado L."/>
            <person name="Arachchi H.M."/>
            <person name="Berlin A."/>
            <person name="Brown A."/>
            <person name="Chapman S.B."/>
            <person name="Chen Z."/>
            <person name="Dunbar C."/>
            <person name="Freedman E."/>
            <person name="Gearin G."/>
            <person name="Gellesch M."/>
            <person name="Goldberg J."/>
            <person name="Griggs A."/>
            <person name="Gujja S."/>
            <person name="Heiman D."/>
            <person name="Howarth C."/>
            <person name="Larson L."/>
            <person name="Lui A."/>
            <person name="MacDonald P.J.P."/>
            <person name="Mehta T."/>
            <person name="Montmayeur A."/>
            <person name="Murphy C."/>
            <person name="Neiman D."/>
            <person name="Pearson M."/>
            <person name="Priest M."/>
            <person name="Roberts A."/>
            <person name="Saif S."/>
            <person name="Shea T."/>
            <person name="Shenoy N."/>
            <person name="Sisk P."/>
            <person name="Stolte C."/>
            <person name="Sykes S."/>
            <person name="Wortman J."/>
            <person name="Nusbaum C."/>
            <person name="Birren B."/>
        </authorList>
    </citation>
    <scope>NUCLEOTIDE SEQUENCE [LARGE SCALE GENOMIC DNA]</scope>
    <source>
        <strain evidence="1">11_3_2</strain>
    </source>
</reference>
<name>F7KZX3_9FUSO</name>
<sequence length="87" mass="10042">MNFDKVIEVQNCFSEVEKYIKVKSSLSMNNNEKNILIALHYDSFKIIEADRINILGKIQKLNKSFEINHVVINNHMVLFQGTVKGSD</sequence>
<dbReference type="EMBL" id="ACUO01000016">
    <property type="protein sequence ID" value="EGN67128.1"/>
    <property type="molecule type" value="Genomic_DNA"/>
</dbReference>
<dbReference type="AlphaFoldDB" id="F7KZX3"/>
<protein>
    <submittedName>
        <fullName evidence="1">Uncharacterized protein</fullName>
    </submittedName>
</protein>
<comment type="caution">
    <text evidence="1">The sequence shown here is derived from an EMBL/GenBank/DDBJ whole genome shotgun (WGS) entry which is preliminary data.</text>
</comment>